<feature type="domain" description="PAC" evidence="5">
    <location>
        <begin position="88"/>
        <end position="137"/>
    </location>
</feature>
<dbReference type="InterPro" id="IPR001610">
    <property type="entry name" value="PAC"/>
</dbReference>
<keyword evidence="1" id="KW-0285">Flavoprotein</keyword>
<dbReference type="CDD" id="cd00130">
    <property type="entry name" value="PAS"/>
    <property type="match status" value="1"/>
</dbReference>
<dbReference type="PANTHER" id="PTHR47429:SF2">
    <property type="entry name" value="PROTEIN TWIN LOV 1"/>
    <property type="match status" value="1"/>
</dbReference>
<sequence length="137" mass="15133">MDQREESSESYGIPTNITTAALAKLPLALVLTNPHLDGNPIIYANNAFGRITGYSAAATIGRNCRFLQGDETDPEHSRQIGEALKAERDISLDILNYRADGTKFVNRLMITPLYDENSRLQCFLGVQRDMSEGVDLA</sequence>
<dbReference type="InterPro" id="IPR000014">
    <property type="entry name" value="PAS"/>
</dbReference>
<keyword evidence="2" id="KW-0288">FMN</keyword>
<dbReference type="EMBL" id="CP114029">
    <property type="protein sequence ID" value="WAP70894.1"/>
    <property type="molecule type" value="Genomic_DNA"/>
</dbReference>
<evidence type="ECO:0000313" key="7">
    <source>
        <dbReference type="Proteomes" id="UP001164020"/>
    </source>
</evidence>
<dbReference type="Pfam" id="PF13426">
    <property type="entry name" value="PAS_9"/>
    <property type="match status" value="1"/>
</dbReference>
<evidence type="ECO:0000256" key="1">
    <source>
        <dbReference type="ARBA" id="ARBA00022630"/>
    </source>
</evidence>
<reference evidence="6" key="1">
    <citation type="submission" date="2022-12" db="EMBL/GenBank/DDBJ databases">
        <title>Jiella pelagia sp. nov., isolated from phosphonate enriched culture of Northwest Pacific surface seawater.</title>
        <authorList>
            <person name="Shin D.Y."/>
            <person name="Hwang C.Y."/>
        </authorList>
    </citation>
    <scope>NUCLEOTIDE SEQUENCE</scope>
    <source>
        <strain evidence="6">HL-NP1</strain>
    </source>
</reference>
<accession>A0ABY7C762</accession>
<dbReference type="SMART" id="SM00086">
    <property type="entry name" value="PAC"/>
    <property type="match status" value="1"/>
</dbReference>
<dbReference type="PROSITE" id="PS50112">
    <property type="entry name" value="PAS"/>
    <property type="match status" value="1"/>
</dbReference>
<dbReference type="PANTHER" id="PTHR47429">
    <property type="entry name" value="PROTEIN TWIN LOV 1"/>
    <property type="match status" value="1"/>
</dbReference>
<dbReference type="NCBIfam" id="TIGR00229">
    <property type="entry name" value="sensory_box"/>
    <property type="match status" value="1"/>
</dbReference>
<organism evidence="6 7">
    <name type="scientific">Jiella pelagia</name>
    <dbReference type="NCBI Taxonomy" id="2986949"/>
    <lineage>
        <taxon>Bacteria</taxon>
        <taxon>Pseudomonadati</taxon>
        <taxon>Pseudomonadota</taxon>
        <taxon>Alphaproteobacteria</taxon>
        <taxon>Hyphomicrobiales</taxon>
        <taxon>Aurantimonadaceae</taxon>
        <taxon>Jiella</taxon>
    </lineage>
</organism>
<evidence type="ECO:0000256" key="3">
    <source>
        <dbReference type="ARBA" id="ARBA00022991"/>
    </source>
</evidence>
<dbReference type="InterPro" id="IPR000700">
    <property type="entry name" value="PAS-assoc_C"/>
</dbReference>
<evidence type="ECO:0000259" key="4">
    <source>
        <dbReference type="PROSITE" id="PS50112"/>
    </source>
</evidence>
<name>A0ABY7C762_9HYPH</name>
<evidence type="ECO:0000259" key="5">
    <source>
        <dbReference type="PROSITE" id="PS50113"/>
    </source>
</evidence>
<feature type="domain" description="PAS" evidence="4">
    <location>
        <begin position="37"/>
        <end position="87"/>
    </location>
</feature>
<dbReference type="SUPFAM" id="SSF55785">
    <property type="entry name" value="PYP-like sensor domain (PAS domain)"/>
    <property type="match status" value="1"/>
</dbReference>
<keyword evidence="3" id="KW-0157">Chromophore</keyword>
<dbReference type="Gene3D" id="3.30.450.20">
    <property type="entry name" value="PAS domain"/>
    <property type="match status" value="1"/>
</dbReference>
<evidence type="ECO:0000256" key="2">
    <source>
        <dbReference type="ARBA" id="ARBA00022643"/>
    </source>
</evidence>
<dbReference type="RefSeq" id="WP_268883433.1">
    <property type="nucleotide sequence ID" value="NZ_CP114029.1"/>
</dbReference>
<protein>
    <submittedName>
        <fullName evidence="6">PAS domain-containing protein</fullName>
    </submittedName>
</protein>
<gene>
    <name evidence="6" type="ORF">OH818_13465</name>
</gene>
<dbReference type="Proteomes" id="UP001164020">
    <property type="component" value="Chromosome"/>
</dbReference>
<dbReference type="PROSITE" id="PS50113">
    <property type="entry name" value="PAC"/>
    <property type="match status" value="1"/>
</dbReference>
<keyword evidence="7" id="KW-1185">Reference proteome</keyword>
<evidence type="ECO:0000313" key="6">
    <source>
        <dbReference type="EMBL" id="WAP70894.1"/>
    </source>
</evidence>
<proteinExistence type="predicted"/>
<dbReference type="InterPro" id="IPR035965">
    <property type="entry name" value="PAS-like_dom_sf"/>
</dbReference>